<dbReference type="EMBL" id="PZKE01000001">
    <property type="protein sequence ID" value="PTE16519.1"/>
    <property type="molecule type" value="Genomic_DNA"/>
</dbReference>
<dbReference type="SUPFAM" id="SSF51735">
    <property type="entry name" value="NAD(P)-binding Rossmann-fold domains"/>
    <property type="match status" value="1"/>
</dbReference>
<dbReference type="CDD" id="cd05237">
    <property type="entry name" value="UDP_invert_4-6DH_SDR_e"/>
    <property type="match status" value="1"/>
</dbReference>
<dbReference type="InterPro" id="IPR036291">
    <property type="entry name" value="NAD(P)-bd_dom_sf"/>
</dbReference>
<protein>
    <submittedName>
        <fullName evidence="5">Polysaccharide biosynthesis protein</fullName>
    </submittedName>
</protein>
<feature type="transmembrane region" description="Helical" evidence="2">
    <location>
        <begin position="33"/>
        <end position="56"/>
    </location>
</feature>
<feature type="transmembrane region" description="Helical" evidence="2">
    <location>
        <begin position="354"/>
        <end position="379"/>
    </location>
</feature>
<evidence type="ECO:0000313" key="5">
    <source>
        <dbReference type="EMBL" id="PTE16519.1"/>
    </source>
</evidence>
<feature type="transmembrane region" description="Helical" evidence="2">
    <location>
        <begin position="260"/>
        <end position="285"/>
    </location>
</feature>
<dbReference type="Gene3D" id="3.40.50.720">
    <property type="entry name" value="NAD(P)-binding Rossmann-like Domain"/>
    <property type="match status" value="2"/>
</dbReference>
<name>A0A2T4JF31_FUSBL</name>
<dbReference type="Proteomes" id="UP000241362">
    <property type="component" value="Unassembled WGS sequence"/>
</dbReference>
<comment type="similarity">
    <text evidence="1">Belongs to the polysaccharide synthase family.</text>
</comment>
<keyword evidence="2" id="KW-1133">Transmembrane helix</keyword>
<dbReference type="SUPFAM" id="SSF53335">
    <property type="entry name" value="S-adenosyl-L-methionine-dependent methyltransferases"/>
    <property type="match status" value="1"/>
</dbReference>
<dbReference type="InterPro" id="IPR029063">
    <property type="entry name" value="SAM-dependent_MTases_sf"/>
</dbReference>
<dbReference type="InterPro" id="IPR051203">
    <property type="entry name" value="Polysaccharide_Synthase-Rel"/>
</dbReference>
<comment type="caution">
    <text evidence="5">The sequence shown here is derived from an EMBL/GenBank/DDBJ whole genome shotgun (WGS) entry which is preliminary data.</text>
</comment>
<keyword evidence="2" id="KW-0472">Membrane</keyword>
<dbReference type="AlphaFoldDB" id="A0A2T4JF31"/>
<keyword evidence="6" id="KW-1185">Reference proteome</keyword>
<dbReference type="Pfam" id="PF02397">
    <property type="entry name" value="Bac_transf"/>
    <property type="match status" value="1"/>
</dbReference>
<dbReference type="PANTHER" id="PTHR43318:SF1">
    <property type="entry name" value="POLYSACCHARIDE BIOSYNTHESIS PROTEIN EPSC-RELATED"/>
    <property type="match status" value="1"/>
</dbReference>
<evidence type="ECO:0000313" key="6">
    <source>
        <dbReference type="Proteomes" id="UP000241362"/>
    </source>
</evidence>
<organism evidence="5 6">
    <name type="scientific">Fuscovulum blasticum DSM 2131</name>
    <dbReference type="NCBI Taxonomy" id="1188250"/>
    <lineage>
        <taxon>Bacteria</taxon>
        <taxon>Pseudomonadati</taxon>
        <taxon>Pseudomonadota</taxon>
        <taxon>Alphaproteobacteria</taxon>
        <taxon>Rhodobacterales</taxon>
        <taxon>Paracoccaceae</taxon>
        <taxon>Pseudogemmobacter</taxon>
    </lineage>
</organism>
<sequence>MGQVATGHARRAAGRTVRAGGCRMTPAKRAFDLSLAVVLAVLLAVPGLLIAAWLWARGGGPVFHVAERMAAPDRPFRLWKFRTMMPAGVADQGVSGDDKAARITPEGRFLRRARLDELPQLWNILRGDMSFVGPRPPLRAYVERFPDLYAAVLRSRPGLTGLATLVFHRHEGRILARCRTAAETDAVYARRCVPRKARLDLLYQRRASVWLDVYILVQTGLRVMGLARGGVRRQGARIGRMPRHLMLVLSRRMSRRAKQLVLWGIDIISAPVALYLAGAVVHAAPWPDPALLRHGEIFGLIALVTAGISLALGLPRIKLQTYESLGTTGLLPMAALVTLALAIMTRGLDLQFPLAGLVAFSLILHLGALAARLSLLLLLRWALRSGQPQTRVLIYGAGPTGQQLASALRSHAGIAVYGFVDDDPSLARQRLGGLPIHAPDRLAHVVRSYDIARVILAMPDLSAPKRAQLGRRLRTLGLEVQVLPSFAQLVGTERLVDTLTALQPDRFLGRDPVVKGLPDPGESYGWRNVLVTGAGGSIGAELCRQVLACRPRRLVLFDLSEAALYQIDRELSDLNADGWTEVVPVLGSVTDPVTVERILRQHEVEIVLHAAAYKHVPLVEANPLPGLVNNVTGTRVLATACRQAGVGRFILISTDKAVRPANVMGASKRLAEMVVQDLARRSQTTRFAIVRFGNVLGSSGSVIPLFKDQIARGGPVTLTDEDVTRYFMTIEEACRLVLLAGALDAAAETADADVFVLDMGRPVRIRDLAEHLIQAAGYTLRDDVNPAGDIEIRVIGLRPGEKLHEELLIGDGLLPTPHPRILRAREAAPEPVAVAAMLQEIGRCAVTGSPEAARRLALGVVHAHDAGKGRVNAAGGI</sequence>
<proteinExistence type="inferred from homology"/>
<keyword evidence="2" id="KW-0812">Transmembrane</keyword>
<feature type="transmembrane region" description="Helical" evidence="2">
    <location>
        <begin position="297"/>
        <end position="317"/>
    </location>
</feature>
<evidence type="ECO:0000259" key="4">
    <source>
        <dbReference type="Pfam" id="PF02719"/>
    </source>
</evidence>
<dbReference type="Pfam" id="PF02719">
    <property type="entry name" value="Polysacc_synt_2"/>
    <property type="match status" value="1"/>
</dbReference>
<reference evidence="5 6" key="1">
    <citation type="submission" date="2018-03" db="EMBL/GenBank/DDBJ databases">
        <title>Rhodobacter blasticus.</title>
        <authorList>
            <person name="Meyer T.E."/>
            <person name="Miller S."/>
            <person name="Lodha T."/>
            <person name="Gandham S."/>
            <person name="Chintalapati S."/>
            <person name="Chintalapati V.R."/>
        </authorList>
    </citation>
    <scope>NUCLEOTIDE SEQUENCE [LARGE SCALE GENOMIC DNA]</scope>
    <source>
        <strain evidence="5 6">DSM 2131</strain>
    </source>
</reference>
<accession>A0A2T4JF31</accession>
<dbReference type="InterPro" id="IPR003869">
    <property type="entry name" value="Polysac_CapD-like"/>
</dbReference>
<dbReference type="InterPro" id="IPR003362">
    <property type="entry name" value="Bact_transf"/>
</dbReference>
<feature type="domain" description="Polysaccharide biosynthesis protein CapD-like" evidence="4">
    <location>
        <begin position="529"/>
        <end position="824"/>
    </location>
</feature>
<dbReference type="PANTHER" id="PTHR43318">
    <property type="entry name" value="UDP-N-ACETYLGLUCOSAMINE 4,6-DEHYDRATASE"/>
    <property type="match status" value="1"/>
</dbReference>
<feature type="domain" description="Bacterial sugar transferase" evidence="3">
    <location>
        <begin position="28"/>
        <end position="224"/>
    </location>
</feature>
<dbReference type="Pfam" id="PF13727">
    <property type="entry name" value="CoA_binding_3"/>
    <property type="match status" value="1"/>
</dbReference>
<evidence type="ECO:0000259" key="3">
    <source>
        <dbReference type="Pfam" id="PF02397"/>
    </source>
</evidence>
<feature type="transmembrane region" description="Helical" evidence="2">
    <location>
        <begin position="329"/>
        <end position="348"/>
    </location>
</feature>
<gene>
    <name evidence="5" type="ORF">C5F44_01300</name>
</gene>
<evidence type="ECO:0000256" key="1">
    <source>
        <dbReference type="ARBA" id="ARBA00007430"/>
    </source>
</evidence>
<evidence type="ECO:0000256" key="2">
    <source>
        <dbReference type="SAM" id="Phobius"/>
    </source>
</evidence>